<sequence>MIAMIDETLLKMSKGGVSLAEQVISAEEDHSSGAEARAEFRRQDHLPLRVCAGAASPLGLPLALGLHGPGLPSTKRAVSARGALLNGAEKWVTNLRSRTIISYIDEQFERYLHDESGLNRRHIIDNRVHCCFYFISPFGHGCAGLAREARPLGRGVLFTARLSLPPGTILKPLDVAFMKAIHNKVNIVPVIAKADTLTLKERERLKKRVRAGLPGGGPGPGGGHRAGLPGAGAAGTSTRLLSHGRVNLERKSMCAVLFKESTFHSDELVAVCLSGTWVWASPPPGTALDHCVFRVAVF</sequence>
<dbReference type="PROSITE" id="PS51719">
    <property type="entry name" value="G_SEPTIN"/>
    <property type="match status" value="1"/>
</dbReference>
<feature type="domain" description="Septin-type G" evidence="2">
    <location>
        <begin position="1"/>
        <end position="298"/>
    </location>
</feature>
<dbReference type="PANTHER" id="PTHR18884">
    <property type="entry name" value="SEPTIN"/>
    <property type="match status" value="1"/>
</dbReference>
<dbReference type="GO" id="GO:0005525">
    <property type="term" value="F:GTP binding"/>
    <property type="evidence" value="ECO:0007669"/>
    <property type="project" value="InterPro"/>
</dbReference>
<organism evidence="3 4">
    <name type="scientific">Cervus elaphus hippelaphus</name>
    <name type="common">European red deer</name>
    <dbReference type="NCBI Taxonomy" id="46360"/>
    <lineage>
        <taxon>Eukaryota</taxon>
        <taxon>Metazoa</taxon>
        <taxon>Chordata</taxon>
        <taxon>Craniata</taxon>
        <taxon>Vertebrata</taxon>
        <taxon>Euteleostomi</taxon>
        <taxon>Mammalia</taxon>
        <taxon>Eutheria</taxon>
        <taxon>Laurasiatheria</taxon>
        <taxon>Artiodactyla</taxon>
        <taxon>Ruminantia</taxon>
        <taxon>Pecora</taxon>
        <taxon>Cervidae</taxon>
        <taxon>Cervinae</taxon>
        <taxon>Cervus</taxon>
    </lineage>
</organism>
<dbReference type="Proteomes" id="UP000242450">
    <property type="component" value="Chromosome 20"/>
</dbReference>
<evidence type="ECO:0000313" key="4">
    <source>
        <dbReference type="Proteomes" id="UP000242450"/>
    </source>
</evidence>
<keyword evidence="4" id="KW-1185">Reference proteome</keyword>
<gene>
    <name evidence="3" type="ORF">Celaphus_00002852</name>
</gene>
<evidence type="ECO:0000259" key="2">
    <source>
        <dbReference type="PROSITE" id="PS51719"/>
    </source>
</evidence>
<dbReference type="Pfam" id="PF00735">
    <property type="entry name" value="Septin"/>
    <property type="match status" value="2"/>
</dbReference>
<dbReference type="OrthoDB" id="416553at2759"/>
<evidence type="ECO:0000313" key="3">
    <source>
        <dbReference type="EMBL" id="OWK04974.1"/>
    </source>
</evidence>
<accession>A0A212CGK2</accession>
<name>A0A212CGK2_CEREH</name>
<dbReference type="EMBL" id="MKHE01000020">
    <property type="protein sequence ID" value="OWK04974.1"/>
    <property type="molecule type" value="Genomic_DNA"/>
</dbReference>
<proteinExistence type="predicted"/>
<evidence type="ECO:0000256" key="1">
    <source>
        <dbReference type="SAM" id="MobiDB-lite"/>
    </source>
</evidence>
<dbReference type="InterPro" id="IPR030379">
    <property type="entry name" value="G_SEPTIN_dom"/>
</dbReference>
<feature type="region of interest" description="Disordered" evidence="1">
    <location>
        <begin position="210"/>
        <end position="229"/>
    </location>
</feature>
<dbReference type="Gene3D" id="3.40.50.300">
    <property type="entry name" value="P-loop containing nucleotide triphosphate hydrolases"/>
    <property type="match status" value="1"/>
</dbReference>
<comment type="caution">
    <text evidence="3">The sequence shown here is derived from an EMBL/GenBank/DDBJ whole genome shotgun (WGS) entry which is preliminary data.</text>
</comment>
<protein>
    <submittedName>
        <fullName evidence="3">SEPT2</fullName>
    </submittedName>
</protein>
<reference evidence="3 4" key="1">
    <citation type="journal article" date="2018" name="Mol. Genet. Genomics">
        <title>The red deer Cervus elaphus genome CerEla1.0: sequencing, annotating, genes, and chromosomes.</title>
        <authorList>
            <person name="Bana N.A."/>
            <person name="Nyiri A."/>
            <person name="Nagy J."/>
            <person name="Frank K."/>
            <person name="Nagy T."/>
            <person name="Steger V."/>
            <person name="Schiller M."/>
            <person name="Lakatos P."/>
            <person name="Sugar L."/>
            <person name="Horn P."/>
            <person name="Barta E."/>
            <person name="Orosz L."/>
        </authorList>
    </citation>
    <scope>NUCLEOTIDE SEQUENCE [LARGE SCALE GENOMIC DNA]</scope>
    <source>
        <strain evidence="3">Hungarian</strain>
    </source>
</reference>
<dbReference type="InterPro" id="IPR027417">
    <property type="entry name" value="P-loop_NTPase"/>
</dbReference>
<dbReference type="AlphaFoldDB" id="A0A212CGK2"/>
<feature type="compositionally biased region" description="Gly residues" evidence="1">
    <location>
        <begin position="213"/>
        <end position="229"/>
    </location>
</feature>